<dbReference type="Pfam" id="PF13358">
    <property type="entry name" value="DDE_3"/>
    <property type="match status" value="1"/>
</dbReference>
<dbReference type="EMBL" id="VZQQ01000070">
    <property type="protein sequence ID" value="MBC8751851.1"/>
    <property type="molecule type" value="Genomic_DNA"/>
</dbReference>
<protein>
    <submittedName>
        <fullName evidence="2">Transposase</fullName>
    </submittedName>
</protein>
<name>A0ABR7Q065_9BURK</name>
<reference evidence="2 3" key="1">
    <citation type="submission" date="2019-09" db="EMBL/GenBank/DDBJ databases">
        <title>Paraburkholderia podalyriae sp. nov., A South African Podalyria-associated rhizobium.</title>
        <authorList>
            <person name="Mavima L."/>
            <person name="Beukes C.W."/>
            <person name="Palmer M."/>
            <person name="De Meyer S.E."/>
            <person name="James E.K."/>
            <person name="Maluk M."/>
            <person name="Avontuur J.R."/>
            <person name="Chan W.Y."/>
            <person name="Venter S.N."/>
            <person name="Steenkamp E.T."/>
        </authorList>
    </citation>
    <scope>NUCLEOTIDE SEQUENCE [LARGE SCALE GENOMIC DNA]</scope>
    <source>
        <strain evidence="2 3">WC7.3b</strain>
    </source>
</reference>
<dbReference type="InterPro" id="IPR038717">
    <property type="entry name" value="Tc1-like_DDE_dom"/>
</dbReference>
<evidence type="ECO:0000259" key="1">
    <source>
        <dbReference type="Pfam" id="PF13358"/>
    </source>
</evidence>
<comment type="caution">
    <text evidence="2">The sequence shown here is derived from an EMBL/GenBank/DDBJ whole genome shotgun (WGS) entry which is preliminary data.</text>
</comment>
<evidence type="ECO:0000313" key="3">
    <source>
        <dbReference type="Proteomes" id="UP000736373"/>
    </source>
</evidence>
<dbReference type="Gene3D" id="3.30.420.10">
    <property type="entry name" value="Ribonuclease H-like superfamily/Ribonuclease H"/>
    <property type="match status" value="1"/>
</dbReference>
<keyword evidence="3" id="KW-1185">Reference proteome</keyword>
<dbReference type="InterPro" id="IPR036397">
    <property type="entry name" value="RNaseH_sf"/>
</dbReference>
<feature type="domain" description="Tc1-like transposase DDE" evidence="1">
    <location>
        <begin position="4"/>
        <end position="91"/>
    </location>
</feature>
<accession>A0ABR7Q065</accession>
<proteinExistence type="predicted"/>
<dbReference type="Proteomes" id="UP000736373">
    <property type="component" value="Unassembled WGS sequence"/>
</dbReference>
<evidence type="ECO:0000313" key="2">
    <source>
        <dbReference type="EMBL" id="MBC8751851.1"/>
    </source>
</evidence>
<sequence>MTHFEVNLISAISPRGQLRFMYFEGSFTIPVYVDFVKRLMLTANASVFLIADRHPVHRCKAIRQLAAESNGRLCLFFLPAYSPDLNPDELVRVISNITGSASLPSTVRGISSSVSEQFCARCRRFRPWSDPCFNIRQSATRLDPCPVTLFRLNNIGETTPP</sequence>
<organism evidence="2 3">
    <name type="scientific">Paraburkholderia podalyriae</name>
    <dbReference type="NCBI Taxonomy" id="1938811"/>
    <lineage>
        <taxon>Bacteria</taxon>
        <taxon>Pseudomonadati</taxon>
        <taxon>Pseudomonadota</taxon>
        <taxon>Betaproteobacteria</taxon>
        <taxon>Burkholderiales</taxon>
        <taxon>Burkholderiaceae</taxon>
        <taxon>Paraburkholderia</taxon>
    </lineage>
</organism>
<gene>
    <name evidence="2" type="ORF">F6X42_36825</name>
</gene>